<dbReference type="GO" id="GO:0090729">
    <property type="term" value="F:toxin activity"/>
    <property type="evidence" value="ECO:0007669"/>
    <property type="project" value="UniProtKB-KW"/>
</dbReference>
<keyword evidence="10" id="KW-0520">NAD</keyword>
<evidence type="ECO:0000256" key="6">
    <source>
        <dbReference type="ARBA" id="ARBA00022679"/>
    </source>
</evidence>
<keyword evidence="6 10" id="KW-0808">Transferase</keyword>
<keyword evidence="5 10" id="KW-0328">Glycosyltransferase</keyword>
<evidence type="ECO:0000256" key="2">
    <source>
        <dbReference type="ARBA" id="ARBA00009558"/>
    </source>
</evidence>
<name>A0A819L0N7_9BILA</name>
<evidence type="ECO:0000313" key="15">
    <source>
        <dbReference type="Proteomes" id="UP000663874"/>
    </source>
</evidence>
<dbReference type="EMBL" id="CAJNOO010003134">
    <property type="protein sequence ID" value="CAF1320074.1"/>
    <property type="molecule type" value="Genomic_DNA"/>
</dbReference>
<comment type="caution">
    <text evidence="14">The sequence shown here is derived from an EMBL/GenBank/DDBJ whole genome shotgun (WGS) entry which is preliminary data.</text>
</comment>
<keyword evidence="4" id="KW-0800">Toxin</keyword>
<proteinExistence type="inferred from homology"/>
<dbReference type="SUPFAM" id="SSF56399">
    <property type="entry name" value="ADP-ribosylation"/>
    <property type="match status" value="1"/>
</dbReference>
<evidence type="ECO:0000313" key="12">
    <source>
        <dbReference type="EMBL" id="CAF1522878.1"/>
    </source>
</evidence>
<dbReference type="Proteomes" id="UP000663889">
    <property type="component" value="Unassembled WGS sequence"/>
</dbReference>
<dbReference type="AlphaFoldDB" id="A0A819L0N7"/>
<evidence type="ECO:0000256" key="1">
    <source>
        <dbReference type="ARBA" id="ARBA00004613"/>
    </source>
</evidence>
<evidence type="ECO:0000256" key="4">
    <source>
        <dbReference type="ARBA" id="ARBA00022656"/>
    </source>
</evidence>
<evidence type="ECO:0000256" key="3">
    <source>
        <dbReference type="ARBA" id="ARBA00022525"/>
    </source>
</evidence>
<evidence type="ECO:0000256" key="8">
    <source>
        <dbReference type="ARBA" id="ARBA00023026"/>
    </source>
</evidence>
<dbReference type="EMBL" id="CAJNOU010007326">
    <property type="protein sequence ID" value="CAF1522878.1"/>
    <property type="molecule type" value="Genomic_DNA"/>
</dbReference>
<dbReference type="Proteomes" id="UP000663874">
    <property type="component" value="Unassembled WGS sequence"/>
</dbReference>
<comment type="catalytic activity">
    <reaction evidence="9 10">
        <text>L-arginyl-[protein] + NAD(+) = N(omega)-(ADP-D-ribosyl)-L-arginyl-[protein] + nicotinamide + H(+)</text>
        <dbReference type="Rhea" id="RHEA:19149"/>
        <dbReference type="Rhea" id="RHEA-COMP:10532"/>
        <dbReference type="Rhea" id="RHEA-COMP:15087"/>
        <dbReference type="ChEBI" id="CHEBI:15378"/>
        <dbReference type="ChEBI" id="CHEBI:17154"/>
        <dbReference type="ChEBI" id="CHEBI:29965"/>
        <dbReference type="ChEBI" id="CHEBI:57540"/>
        <dbReference type="ChEBI" id="CHEBI:142554"/>
        <dbReference type="EC" id="2.4.2.31"/>
    </reaction>
</comment>
<dbReference type="Gene3D" id="3.90.176.10">
    <property type="entry name" value="Toxin ADP-ribosyltransferase, Chain A, domain 1"/>
    <property type="match status" value="1"/>
</dbReference>
<evidence type="ECO:0000256" key="7">
    <source>
        <dbReference type="ARBA" id="ARBA00022695"/>
    </source>
</evidence>
<protein>
    <recommendedName>
        <fullName evidence="10">NAD(P)(+)--arginine ADP-ribosyltransferase</fullName>
        <ecNumber evidence="10">2.4.2.31</ecNumber>
    </recommendedName>
    <alternativeName>
        <fullName evidence="10">Mono(ADP-ribosyl)transferase</fullName>
    </alternativeName>
</protein>
<keyword evidence="7" id="KW-0548">Nucleotidyltransferase</keyword>
<evidence type="ECO:0000313" key="13">
    <source>
        <dbReference type="EMBL" id="CAF3873358.1"/>
    </source>
</evidence>
<comment type="similarity">
    <text evidence="2 10">Belongs to the Arg-specific ADP-ribosyltransferase family.</text>
</comment>
<dbReference type="EMBL" id="CAJOBE010004989">
    <property type="protein sequence ID" value="CAF3955989.1"/>
    <property type="molecule type" value="Genomic_DNA"/>
</dbReference>
<evidence type="ECO:0000256" key="5">
    <source>
        <dbReference type="ARBA" id="ARBA00022676"/>
    </source>
</evidence>
<dbReference type="EMBL" id="CAJOAX010003794">
    <property type="protein sequence ID" value="CAF3873358.1"/>
    <property type="molecule type" value="Genomic_DNA"/>
</dbReference>
<comment type="subcellular location">
    <subcellularLocation>
        <location evidence="1">Secreted</location>
    </subcellularLocation>
</comment>
<dbReference type="InterPro" id="IPR050999">
    <property type="entry name" value="ADP-ribosyltransferase_ARG"/>
</dbReference>
<dbReference type="InterPro" id="IPR000768">
    <property type="entry name" value="ART"/>
</dbReference>
<evidence type="ECO:0000313" key="14">
    <source>
        <dbReference type="EMBL" id="CAF3955989.1"/>
    </source>
</evidence>
<dbReference type="GO" id="GO:0106274">
    <property type="term" value="F:NAD+-protein-arginine ADP-ribosyltransferase activity"/>
    <property type="evidence" value="ECO:0007669"/>
    <property type="project" value="UniProtKB-EC"/>
</dbReference>
<keyword evidence="10" id="KW-0521">NADP</keyword>
<sequence length="281" mass="31924">MLLPIDGYEDMPVLPLEIAVEPLVSFLPAIENYTYIAKQQCKNPPADGLTIDESASIMLYSMSWEPIDKCLYVSLNKTLRSNDRSKLKPWLLYLKLFLTALSRLPNMHKFVYRGVKLNLSERYQTGETIVWWGFSSCTDSINVLQSDLFLGTKGARTLFTIECYSGKDIRKHSFYPSEDEILLLAATQFKVRGCLNQGNGLHLIQLEETHPHFPLLHPIQLGLNSNQSSTEHCIASAITTAQLNTENINNATNYITNKSTIKMNVIPQYDIKRGIVKFHHN</sequence>
<organism evidence="14 15">
    <name type="scientific">Rotaria sordida</name>
    <dbReference type="NCBI Taxonomy" id="392033"/>
    <lineage>
        <taxon>Eukaryota</taxon>
        <taxon>Metazoa</taxon>
        <taxon>Spiralia</taxon>
        <taxon>Gnathifera</taxon>
        <taxon>Rotifera</taxon>
        <taxon>Eurotatoria</taxon>
        <taxon>Bdelloidea</taxon>
        <taxon>Philodinida</taxon>
        <taxon>Philodinidae</taxon>
        <taxon>Rotaria</taxon>
    </lineage>
</organism>
<dbReference type="GO" id="GO:0003950">
    <property type="term" value="F:NAD+ poly-ADP-ribosyltransferase activity"/>
    <property type="evidence" value="ECO:0007669"/>
    <property type="project" value="TreeGrafter"/>
</dbReference>
<dbReference type="PANTHER" id="PTHR10339">
    <property type="entry name" value="ADP-RIBOSYLTRANSFERASE"/>
    <property type="match status" value="1"/>
</dbReference>
<dbReference type="GO" id="GO:0016779">
    <property type="term" value="F:nucleotidyltransferase activity"/>
    <property type="evidence" value="ECO:0007669"/>
    <property type="project" value="UniProtKB-KW"/>
</dbReference>
<dbReference type="Pfam" id="PF01129">
    <property type="entry name" value="ART"/>
    <property type="match status" value="1"/>
</dbReference>
<dbReference type="OrthoDB" id="423533at2759"/>
<dbReference type="Proteomes" id="UP000663823">
    <property type="component" value="Unassembled WGS sequence"/>
</dbReference>
<keyword evidence="8" id="KW-0843">Virulence</keyword>
<dbReference type="PANTHER" id="PTHR10339:SF25">
    <property type="entry name" value="SECRETED EXOENZYME S"/>
    <property type="match status" value="1"/>
</dbReference>
<dbReference type="PROSITE" id="PS51996">
    <property type="entry name" value="TR_MART"/>
    <property type="match status" value="1"/>
</dbReference>
<accession>A0A819L0N7</accession>
<reference evidence="14" key="1">
    <citation type="submission" date="2021-02" db="EMBL/GenBank/DDBJ databases">
        <authorList>
            <person name="Nowell W R."/>
        </authorList>
    </citation>
    <scope>NUCLEOTIDE SEQUENCE</scope>
</reference>
<evidence type="ECO:0000256" key="10">
    <source>
        <dbReference type="RuleBase" id="RU361228"/>
    </source>
</evidence>
<dbReference type="Proteomes" id="UP000663882">
    <property type="component" value="Unassembled WGS sequence"/>
</dbReference>
<evidence type="ECO:0000313" key="11">
    <source>
        <dbReference type="EMBL" id="CAF1320074.1"/>
    </source>
</evidence>
<dbReference type="GO" id="GO:0005576">
    <property type="term" value="C:extracellular region"/>
    <property type="evidence" value="ECO:0007669"/>
    <property type="project" value="UniProtKB-SubCell"/>
</dbReference>
<evidence type="ECO:0000256" key="9">
    <source>
        <dbReference type="ARBA" id="ARBA00047597"/>
    </source>
</evidence>
<gene>
    <name evidence="14" type="ORF">FNK824_LOCUS23503</name>
    <name evidence="13" type="ORF">OTI717_LOCUS22353</name>
    <name evidence="11" type="ORF">RFH988_LOCUS30710</name>
    <name evidence="12" type="ORF">SEV965_LOCUS37114</name>
</gene>
<dbReference type="EC" id="2.4.2.31" evidence="10"/>
<keyword evidence="3" id="KW-0964">Secreted</keyword>